<name>A0AAD9V3Y7_ACRCE</name>
<gene>
    <name evidence="1" type="ORF">P5673_016709</name>
</gene>
<keyword evidence="2" id="KW-1185">Reference proteome</keyword>
<organism evidence="1 2">
    <name type="scientific">Acropora cervicornis</name>
    <name type="common">Staghorn coral</name>
    <dbReference type="NCBI Taxonomy" id="6130"/>
    <lineage>
        <taxon>Eukaryota</taxon>
        <taxon>Metazoa</taxon>
        <taxon>Cnidaria</taxon>
        <taxon>Anthozoa</taxon>
        <taxon>Hexacorallia</taxon>
        <taxon>Scleractinia</taxon>
        <taxon>Astrocoeniina</taxon>
        <taxon>Acroporidae</taxon>
        <taxon>Acropora</taxon>
    </lineage>
</organism>
<dbReference type="EMBL" id="JARQWQ010000036">
    <property type="protein sequence ID" value="KAK2560373.1"/>
    <property type="molecule type" value="Genomic_DNA"/>
</dbReference>
<dbReference type="AlphaFoldDB" id="A0AAD9V3Y7"/>
<evidence type="ECO:0000313" key="1">
    <source>
        <dbReference type="EMBL" id="KAK2560373.1"/>
    </source>
</evidence>
<protein>
    <submittedName>
        <fullName evidence="1">Uncharacterized protein</fullName>
    </submittedName>
</protein>
<feature type="non-terminal residue" evidence="1">
    <location>
        <position position="1"/>
    </location>
</feature>
<proteinExistence type="predicted"/>
<comment type="caution">
    <text evidence="1">The sequence shown here is derived from an EMBL/GenBank/DDBJ whole genome shotgun (WGS) entry which is preliminary data.</text>
</comment>
<accession>A0AAD9V3Y7</accession>
<reference evidence="1" key="2">
    <citation type="journal article" date="2023" name="Science">
        <title>Genomic signatures of disease resistance in endangered staghorn corals.</title>
        <authorList>
            <person name="Vollmer S.V."/>
            <person name="Selwyn J.D."/>
            <person name="Despard B.A."/>
            <person name="Roesel C.L."/>
        </authorList>
    </citation>
    <scope>NUCLEOTIDE SEQUENCE</scope>
    <source>
        <strain evidence="1">K2</strain>
    </source>
</reference>
<evidence type="ECO:0000313" key="2">
    <source>
        <dbReference type="Proteomes" id="UP001249851"/>
    </source>
</evidence>
<sequence>PHHRGIRARLSTITPGKRWKSVPANLTENLVDYWKKTQNASNIKCSVYLSKAALRIAKCRTYKLNSVLMFSSSEIYREWLLCEEILSTDAKYWTTCNLRCHEEVVLKWIKVDRIFRC</sequence>
<dbReference type="Proteomes" id="UP001249851">
    <property type="component" value="Unassembled WGS sequence"/>
</dbReference>
<reference evidence="1" key="1">
    <citation type="journal article" date="2023" name="G3 (Bethesda)">
        <title>Whole genome assembly and annotation of the endangered Caribbean coral Acropora cervicornis.</title>
        <authorList>
            <person name="Selwyn J.D."/>
            <person name="Vollmer S.V."/>
        </authorList>
    </citation>
    <scope>NUCLEOTIDE SEQUENCE</scope>
    <source>
        <strain evidence="1">K2</strain>
    </source>
</reference>